<protein>
    <recommendedName>
        <fullName evidence="2">AAA+ ATPase domain-containing protein</fullName>
    </recommendedName>
</protein>
<sequence length="664" mass="73924">MRTLREELTHSSISKTVFKQTLADHYKAATGKTSTDKQRETWVSSLSALARELIEAGLGDLEMIVEYVMPTNKGSQADVVLAGTDAQGNDVLMVVELKQWSAAAAYEDDALFDEDDWDEGDLPNVSEDEEADESPAGAQAHAHSGKSELFVVPGMSVPKAHPLDQLEGYCETIINYVEMVRERPEAVHGVVYLHNAQNSTVDDLLQRPEEPRRRIFTGSTRGAFIGYLQQVFAPDPGWEVGDRFLNSAIAPSPSLLEMVADIIADRRHFTLLDGQVDAYKAVEQAVRNAEDDGTKRVVVIVGRAGSGKTAIALELLGNLARRGIAVEFAAGSGAMAETVRRELAKNRKGHRKLVNKFHRYVDPDRSLDVLIVDEAHRARSKTRIQFQSRYNSDEHQLRTLIKAARVVVFLTDHHQSIRPNENGTVTAIKNAAQTLDVCFYPVMELKDQWRCGGSGIFEEWLRALLGLGREDHESRVGESAVKWDPDPSFEVRLASSPEAMENFLIERIEEGRSARIAAGYCWAWDKNPDGELTKDVVVGDWRRPWNNPLGKNLGSAPPSQLWASADGGFEQIGCVYTAQGLEYDWAGVIVGDDLVVRDGHLVTDRSKSADRTVRSRKVSNERFDQLIRNTYYVLLTRGMRGVVIYSTDAETREYLRELIAATVD</sequence>
<dbReference type="SMART" id="SM00382">
    <property type="entry name" value="AAA"/>
    <property type="match status" value="1"/>
</dbReference>
<dbReference type="Gene3D" id="3.40.50.300">
    <property type="entry name" value="P-loop containing nucleotide triphosphate hydrolases"/>
    <property type="match status" value="1"/>
</dbReference>
<feature type="compositionally biased region" description="Acidic residues" evidence="1">
    <location>
        <begin position="113"/>
        <end position="133"/>
    </location>
</feature>
<organism evidence="3 4">
    <name type="scientific">Actinocorallia herbida</name>
    <dbReference type="NCBI Taxonomy" id="58109"/>
    <lineage>
        <taxon>Bacteria</taxon>
        <taxon>Bacillati</taxon>
        <taxon>Actinomycetota</taxon>
        <taxon>Actinomycetes</taxon>
        <taxon>Streptosporangiales</taxon>
        <taxon>Thermomonosporaceae</taxon>
        <taxon>Actinocorallia</taxon>
    </lineage>
</organism>
<dbReference type="Pfam" id="PF09848">
    <property type="entry name" value="SLFN-g3_helicase"/>
    <property type="match status" value="1"/>
</dbReference>
<accession>A0A3N1CP07</accession>
<evidence type="ECO:0000313" key="4">
    <source>
        <dbReference type="Proteomes" id="UP000272400"/>
    </source>
</evidence>
<gene>
    <name evidence="3" type="ORF">EDD29_0545</name>
</gene>
<evidence type="ECO:0000256" key="1">
    <source>
        <dbReference type="SAM" id="MobiDB-lite"/>
    </source>
</evidence>
<name>A0A3N1CP07_9ACTN</name>
<dbReference type="AlphaFoldDB" id="A0A3N1CP07"/>
<feature type="region of interest" description="Disordered" evidence="1">
    <location>
        <begin position="113"/>
        <end position="143"/>
    </location>
</feature>
<feature type="domain" description="AAA+ ATPase" evidence="2">
    <location>
        <begin position="294"/>
        <end position="432"/>
    </location>
</feature>
<dbReference type="Proteomes" id="UP000272400">
    <property type="component" value="Unassembled WGS sequence"/>
</dbReference>
<comment type="caution">
    <text evidence="3">The sequence shown here is derived from an EMBL/GenBank/DDBJ whole genome shotgun (WGS) entry which is preliminary data.</text>
</comment>
<evidence type="ECO:0000259" key="2">
    <source>
        <dbReference type="SMART" id="SM00382"/>
    </source>
</evidence>
<dbReference type="EMBL" id="RJKE01000001">
    <property type="protein sequence ID" value="ROO83056.1"/>
    <property type="molecule type" value="Genomic_DNA"/>
</dbReference>
<dbReference type="RefSeq" id="WP_123662004.1">
    <property type="nucleotide sequence ID" value="NZ_RJKE01000001.1"/>
</dbReference>
<dbReference type="SUPFAM" id="SSF52540">
    <property type="entry name" value="P-loop containing nucleoside triphosphate hydrolases"/>
    <property type="match status" value="1"/>
</dbReference>
<dbReference type="InterPro" id="IPR018647">
    <property type="entry name" value="SLFN_3-like_DNA/RNA_helicase"/>
</dbReference>
<dbReference type="OrthoDB" id="3193269at2"/>
<dbReference type="InterPro" id="IPR003593">
    <property type="entry name" value="AAA+_ATPase"/>
</dbReference>
<evidence type="ECO:0000313" key="3">
    <source>
        <dbReference type="EMBL" id="ROO83056.1"/>
    </source>
</evidence>
<reference evidence="3 4" key="1">
    <citation type="submission" date="2018-11" db="EMBL/GenBank/DDBJ databases">
        <title>Sequencing the genomes of 1000 actinobacteria strains.</title>
        <authorList>
            <person name="Klenk H.-P."/>
        </authorList>
    </citation>
    <scope>NUCLEOTIDE SEQUENCE [LARGE SCALE GENOMIC DNA]</scope>
    <source>
        <strain evidence="3 4">DSM 44254</strain>
    </source>
</reference>
<dbReference type="InterPro" id="IPR027417">
    <property type="entry name" value="P-loop_NTPase"/>
</dbReference>
<proteinExistence type="predicted"/>
<keyword evidence="4" id="KW-1185">Reference proteome</keyword>